<keyword evidence="1" id="KW-1003">Cell membrane</keyword>
<keyword evidence="4 5" id="KW-0472">Membrane</keyword>
<feature type="transmembrane region" description="Helical" evidence="5">
    <location>
        <begin position="148"/>
        <end position="168"/>
    </location>
</feature>
<feature type="transmembrane region" description="Helical" evidence="5">
    <location>
        <begin position="180"/>
        <end position="198"/>
    </location>
</feature>
<evidence type="ECO:0000256" key="5">
    <source>
        <dbReference type="SAM" id="Phobius"/>
    </source>
</evidence>
<dbReference type="AlphaFoldDB" id="A0A6C0G6E1"/>
<evidence type="ECO:0000313" key="6">
    <source>
        <dbReference type="EMBL" id="QHT61065.1"/>
    </source>
</evidence>
<dbReference type="EMBL" id="CP048209">
    <property type="protein sequence ID" value="QHT61065.1"/>
    <property type="molecule type" value="Genomic_DNA"/>
</dbReference>
<dbReference type="PANTHER" id="PTHR35529">
    <property type="entry name" value="MANGANESE EFFLUX PUMP MNTP-RELATED"/>
    <property type="match status" value="1"/>
</dbReference>
<name>A0A6C0G6E1_9BACL</name>
<sequence length="199" mass="20481">MHWLSIASIGIASNLDNLGIGLSFGSRSTKVPLLSNLLIALFSVISTFLAMTAGRYLSHFITASLGNFIGGSIIVILGAWGLRSAVVSRRSSASSSGAADKTLAMAAKTDRDSNQIISWGESLSLGFALSLNCIATGLGAGASGVSPAFTAISVGLFSLLSVDAGIRFGNRMAKSWLGSYADLLGCILLIAIGCYEVIL</sequence>
<proteinExistence type="predicted"/>
<keyword evidence="7" id="KW-1185">Reference proteome</keyword>
<dbReference type="PANTHER" id="PTHR35529:SF2">
    <property type="entry name" value="SPORULATION PROTEIN YTAF-RELATED"/>
    <property type="match status" value="1"/>
</dbReference>
<feature type="transmembrane region" description="Helical" evidence="5">
    <location>
        <begin position="123"/>
        <end position="142"/>
    </location>
</feature>
<reference evidence="6 7" key="1">
    <citation type="submission" date="2020-01" db="EMBL/GenBank/DDBJ databases">
        <title>Paenibacillus sp. nov., isolated from tomato rhizosphere.</title>
        <authorList>
            <person name="Weon H.-Y."/>
            <person name="Lee S.A."/>
        </authorList>
    </citation>
    <scope>NUCLEOTIDE SEQUENCE [LARGE SCALE GENOMIC DNA]</scope>
    <source>
        <strain evidence="6 7">12200R-189</strain>
    </source>
</reference>
<dbReference type="Proteomes" id="UP000476064">
    <property type="component" value="Chromosome"/>
</dbReference>
<accession>A0A6C0G6E1</accession>
<evidence type="ECO:0000313" key="7">
    <source>
        <dbReference type="Proteomes" id="UP000476064"/>
    </source>
</evidence>
<evidence type="ECO:0000256" key="3">
    <source>
        <dbReference type="ARBA" id="ARBA00022989"/>
    </source>
</evidence>
<protein>
    <submittedName>
        <fullName evidence="6">Sporulation membrane protein YtaF</fullName>
    </submittedName>
</protein>
<evidence type="ECO:0000256" key="2">
    <source>
        <dbReference type="ARBA" id="ARBA00022692"/>
    </source>
</evidence>
<organism evidence="6 7">
    <name type="scientific">Paenibacillus lycopersici</name>
    <dbReference type="NCBI Taxonomy" id="2704462"/>
    <lineage>
        <taxon>Bacteria</taxon>
        <taxon>Bacillati</taxon>
        <taxon>Bacillota</taxon>
        <taxon>Bacilli</taxon>
        <taxon>Bacillales</taxon>
        <taxon>Paenibacillaceae</taxon>
        <taxon>Paenibacillus</taxon>
    </lineage>
</organism>
<gene>
    <name evidence="6" type="ORF">GXP70_14630</name>
</gene>
<feature type="transmembrane region" description="Helical" evidence="5">
    <location>
        <begin position="33"/>
        <end position="54"/>
    </location>
</feature>
<dbReference type="KEGG" id="plyc:GXP70_14630"/>
<keyword evidence="2 5" id="KW-0812">Transmembrane</keyword>
<feature type="transmembrane region" description="Helical" evidence="5">
    <location>
        <begin position="60"/>
        <end position="82"/>
    </location>
</feature>
<evidence type="ECO:0000256" key="1">
    <source>
        <dbReference type="ARBA" id="ARBA00022475"/>
    </source>
</evidence>
<evidence type="ECO:0000256" key="4">
    <source>
        <dbReference type="ARBA" id="ARBA00023136"/>
    </source>
</evidence>
<dbReference type="Pfam" id="PF02659">
    <property type="entry name" value="Mntp"/>
    <property type="match status" value="2"/>
</dbReference>
<dbReference type="RefSeq" id="WP_162357504.1">
    <property type="nucleotide sequence ID" value="NZ_CP048209.1"/>
</dbReference>
<keyword evidence="3 5" id="KW-1133">Transmembrane helix</keyword>
<dbReference type="InterPro" id="IPR003810">
    <property type="entry name" value="Mntp/YtaF"/>
</dbReference>